<name>V4RAE9_9CAUL</name>
<keyword evidence="7" id="KW-0902">Two-component regulatory system</keyword>
<evidence type="ECO:0000256" key="7">
    <source>
        <dbReference type="ARBA" id="ARBA00023012"/>
    </source>
</evidence>
<dbReference type="Pfam" id="PF01584">
    <property type="entry name" value="CheW"/>
    <property type="match status" value="2"/>
</dbReference>
<dbReference type="SMART" id="SM01231">
    <property type="entry name" value="H-kinase_dim"/>
    <property type="match status" value="1"/>
</dbReference>
<dbReference type="SMART" id="SM00260">
    <property type="entry name" value="CheW"/>
    <property type="match status" value="1"/>
</dbReference>
<evidence type="ECO:0000256" key="4">
    <source>
        <dbReference type="ARBA" id="ARBA00022553"/>
    </source>
</evidence>
<dbReference type="Pfam" id="PF01627">
    <property type="entry name" value="Hpt"/>
    <property type="match status" value="1"/>
</dbReference>
<evidence type="ECO:0000259" key="10">
    <source>
        <dbReference type="PROSITE" id="PS50109"/>
    </source>
</evidence>
<dbReference type="SUPFAM" id="SSF55874">
    <property type="entry name" value="ATPase domain of HSP90 chaperone/DNA topoisomerase II/histidine kinase"/>
    <property type="match status" value="1"/>
</dbReference>
<dbReference type="AlphaFoldDB" id="V4RAE9"/>
<dbReference type="eggNOG" id="COG0643">
    <property type="taxonomic scope" value="Bacteria"/>
</dbReference>
<dbReference type="InterPro" id="IPR036097">
    <property type="entry name" value="HisK_dim/P_sf"/>
</dbReference>
<evidence type="ECO:0000256" key="2">
    <source>
        <dbReference type="ARBA" id="ARBA00012438"/>
    </source>
</evidence>
<dbReference type="EMBL" id="AWGB01000038">
    <property type="protein sequence ID" value="ESQ88413.1"/>
    <property type="molecule type" value="Genomic_DNA"/>
</dbReference>
<dbReference type="GO" id="GO:0005737">
    <property type="term" value="C:cytoplasm"/>
    <property type="evidence" value="ECO:0007669"/>
    <property type="project" value="InterPro"/>
</dbReference>
<dbReference type="PROSITE" id="PS50109">
    <property type="entry name" value="HIS_KIN"/>
    <property type="match status" value="1"/>
</dbReference>
<dbReference type="InterPro" id="IPR008207">
    <property type="entry name" value="Sig_transdc_His_kin_Hpt_dom"/>
</dbReference>
<dbReference type="Pfam" id="PF02895">
    <property type="entry name" value="H-kinase_dim"/>
    <property type="match status" value="1"/>
</dbReference>
<evidence type="ECO:0000256" key="5">
    <source>
        <dbReference type="ARBA" id="ARBA00022679"/>
    </source>
</evidence>
<dbReference type="InterPro" id="IPR002545">
    <property type="entry name" value="CheW-lke_dom"/>
</dbReference>
<dbReference type="PANTHER" id="PTHR43395:SF1">
    <property type="entry name" value="CHEMOTAXIS PROTEIN CHEA"/>
    <property type="match status" value="1"/>
</dbReference>
<dbReference type="STRING" id="1121022.GCA_000376105_02344"/>
<dbReference type="CDD" id="cd16916">
    <property type="entry name" value="HATPase_CheA-like"/>
    <property type="match status" value="1"/>
</dbReference>
<organism evidence="13 14">
    <name type="scientific">Asticcacaulis benevestitus DSM 16100 = ATCC BAA-896</name>
    <dbReference type="NCBI Taxonomy" id="1121022"/>
    <lineage>
        <taxon>Bacteria</taxon>
        <taxon>Pseudomonadati</taxon>
        <taxon>Pseudomonadota</taxon>
        <taxon>Alphaproteobacteria</taxon>
        <taxon>Caulobacterales</taxon>
        <taxon>Caulobacteraceae</taxon>
        <taxon>Asticcacaulis</taxon>
    </lineage>
</organism>
<protein>
    <recommendedName>
        <fullName evidence="3">Chemotaxis protein CheA</fullName>
        <ecNumber evidence="2">2.7.13.3</ecNumber>
    </recommendedName>
</protein>
<evidence type="ECO:0000313" key="13">
    <source>
        <dbReference type="EMBL" id="ESQ88413.1"/>
    </source>
</evidence>
<dbReference type="CDD" id="cd00088">
    <property type="entry name" value="HPT"/>
    <property type="match status" value="1"/>
</dbReference>
<dbReference type="PATRIC" id="fig|1121022.4.peg.3316"/>
<evidence type="ECO:0000259" key="11">
    <source>
        <dbReference type="PROSITE" id="PS50851"/>
    </source>
</evidence>
<comment type="caution">
    <text evidence="13">The sequence shown here is derived from an EMBL/GenBank/DDBJ whole genome shotgun (WGS) entry which is preliminary data.</text>
</comment>
<reference evidence="13 14" key="1">
    <citation type="journal article" date="2014" name="Nature">
        <title>Sequential evolution of bacterial morphology by co-option of a developmental regulator.</title>
        <authorList>
            <person name="Jiang C."/>
            <person name="Brown P.J."/>
            <person name="Ducret A."/>
            <person name="Brun Y.V."/>
        </authorList>
    </citation>
    <scope>NUCLEOTIDE SEQUENCE [LARGE SCALE GENOMIC DNA]</scope>
    <source>
        <strain evidence="13 14">DSM 16100</strain>
    </source>
</reference>
<dbReference type="InterPro" id="IPR003594">
    <property type="entry name" value="HATPase_dom"/>
</dbReference>
<dbReference type="InterPro" id="IPR037006">
    <property type="entry name" value="CheA-like_homodim_sf"/>
</dbReference>
<dbReference type="GO" id="GO:0000155">
    <property type="term" value="F:phosphorelay sensor kinase activity"/>
    <property type="evidence" value="ECO:0007669"/>
    <property type="project" value="InterPro"/>
</dbReference>
<feature type="domain" description="Histidine kinase" evidence="10">
    <location>
        <begin position="288"/>
        <end position="538"/>
    </location>
</feature>
<dbReference type="Gene3D" id="1.20.120.160">
    <property type="entry name" value="HPT domain"/>
    <property type="match status" value="1"/>
</dbReference>
<accession>V4RAE9</accession>
<dbReference type="SUPFAM" id="SSF50341">
    <property type="entry name" value="CheW-like"/>
    <property type="match status" value="2"/>
</dbReference>
<dbReference type="OrthoDB" id="9803176at2"/>
<dbReference type="Proteomes" id="UP000017837">
    <property type="component" value="Unassembled WGS sequence"/>
</dbReference>
<dbReference type="PROSITE" id="PS50894">
    <property type="entry name" value="HPT"/>
    <property type="match status" value="1"/>
</dbReference>
<comment type="function">
    <text evidence="8">Involved in the transmission of sensory signals from the chemoreceptors to the flagellar motors. CheA is autophosphorylated; it can transfer its phosphate group to either CheB or CheY.</text>
</comment>
<comment type="catalytic activity">
    <reaction evidence="1">
        <text>ATP + protein L-histidine = ADP + protein N-phospho-L-histidine.</text>
        <dbReference type="EC" id="2.7.13.3"/>
    </reaction>
</comment>
<dbReference type="PROSITE" id="PS50851">
    <property type="entry name" value="CHEW"/>
    <property type="match status" value="2"/>
</dbReference>
<feature type="domain" description="CheW-like" evidence="11">
    <location>
        <begin position="540"/>
        <end position="676"/>
    </location>
</feature>
<dbReference type="InterPro" id="IPR036641">
    <property type="entry name" value="HPT_dom_sf"/>
</dbReference>
<dbReference type="eggNOG" id="COG2198">
    <property type="taxonomic scope" value="Bacteria"/>
</dbReference>
<keyword evidence="4 9" id="KW-0597">Phosphoprotein</keyword>
<dbReference type="Gene3D" id="3.30.565.10">
    <property type="entry name" value="Histidine kinase-like ATPase, C-terminal domain"/>
    <property type="match status" value="1"/>
</dbReference>
<evidence type="ECO:0000256" key="6">
    <source>
        <dbReference type="ARBA" id="ARBA00022777"/>
    </source>
</evidence>
<dbReference type="SMART" id="SM00387">
    <property type="entry name" value="HATPase_c"/>
    <property type="match status" value="1"/>
</dbReference>
<dbReference type="PANTHER" id="PTHR43395">
    <property type="entry name" value="SENSOR HISTIDINE KINASE CHEA"/>
    <property type="match status" value="1"/>
</dbReference>
<keyword evidence="5" id="KW-0808">Transferase</keyword>
<evidence type="ECO:0000313" key="14">
    <source>
        <dbReference type="Proteomes" id="UP000017837"/>
    </source>
</evidence>
<evidence type="ECO:0000256" key="9">
    <source>
        <dbReference type="PROSITE-ProRule" id="PRU00110"/>
    </source>
</evidence>
<dbReference type="SMART" id="SM00073">
    <property type="entry name" value="HPT"/>
    <property type="match status" value="1"/>
</dbReference>
<evidence type="ECO:0000259" key="12">
    <source>
        <dbReference type="PROSITE" id="PS50894"/>
    </source>
</evidence>
<dbReference type="Gene3D" id="2.30.30.40">
    <property type="entry name" value="SH3 Domains"/>
    <property type="match status" value="1"/>
</dbReference>
<evidence type="ECO:0000256" key="3">
    <source>
        <dbReference type="ARBA" id="ARBA00021495"/>
    </source>
</evidence>
<sequence length="848" mass="90698">MDDLISEFLTETAESLEVVDSELVRFEANPNERKTLDNIFRLVHTVKGTCGFLGLSRLEAVAHAGETLLGRFRDGKLDVTPVAVTLVLHSIDRIKVILAGLEATGNEPDGDDHDLIAQLEAMAEGQAVDLSTVKAVEVPDRPINGEIEPAVFNGPALGAGALGVGDIDPATGRALRPGEVAEADLEAAFAAADGPDDTPTTLQAGDIDPATGRALRLGEVSEADLEAAFAAAESPDWMNEATSDVEVSQPVAPSAPPVTAIKPAVPTPPAKAPEPMAGLGGEDAQGIATTQSIRVSVDVLEGLMTLVSEMVLTRNQLLQISRTREDSAFATPLQRLSTLTGELQDSVMKTRMQPIGAAWKKLPRLVRDLSYELGKKIDLVMEGEGTELDRQVLELIRDPLTHMVRNSADHGLEGTQERIDLGKPATGTVKLSAFHEGGYIVIRISDNGRGLNTPRIREKLLEKGLVTRNELDTLSDQQVQRYIFAPGFSTAAAVTNLSGRGVGMDVVRTNIEQIGGQIDLLSVPGSGTTFTIKIPLTLAIVSALIVGAGGQKFAVPQTSVMELVRTGQNAEHKIEKINDALVLRLRNKLLPLVQLGPTLQLEAAKDEDATFVMVIQVGERRYGLVVNDVLDTEEIVVKPLATILRDVNVFSGATILGDGSVVLILDPNAMSERAGNMLEEKASEDTEDTTAHAGSEKVAMLLFRAGSGAPKAVELAHITRLEHIESDKIEMMEGRAALQYRGKLMPILTVSSDFSGLLSSSREEAHVQPLLVFTGEGYAMGLAVDEIVDVVEDQMTIELSADRPGVRGTAIIAGRACEILDVDYYHLRGLAEHQRHPVSHVSSERAVA</sequence>
<dbReference type="InterPro" id="IPR005467">
    <property type="entry name" value="His_kinase_dom"/>
</dbReference>
<dbReference type="GO" id="GO:0006935">
    <property type="term" value="P:chemotaxis"/>
    <property type="evidence" value="ECO:0007669"/>
    <property type="project" value="InterPro"/>
</dbReference>
<dbReference type="CDD" id="cd00731">
    <property type="entry name" value="CheA_reg"/>
    <property type="match status" value="1"/>
</dbReference>
<dbReference type="SUPFAM" id="SSF47226">
    <property type="entry name" value="Histidine-containing phosphotransfer domain, HPT domain"/>
    <property type="match status" value="1"/>
</dbReference>
<evidence type="ECO:0000256" key="1">
    <source>
        <dbReference type="ARBA" id="ARBA00000085"/>
    </source>
</evidence>
<dbReference type="EC" id="2.7.13.3" evidence="2"/>
<dbReference type="Gene3D" id="1.10.287.560">
    <property type="entry name" value="Histidine kinase CheA-like, homodimeric domain"/>
    <property type="match status" value="1"/>
</dbReference>
<dbReference type="InterPro" id="IPR036890">
    <property type="entry name" value="HATPase_C_sf"/>
</dbReference>
<dbReference type="InterPro" id="IPR036061">
    <property type="entry name" value="CheW-like_dom_sf"/>
</dbReference>
<dbReference type="InterPro" id="IPR004105">
    <property type="entry name" value="CheA-like_dim"/>
</dbReference>
<gene>
    <name evidence="13" type="ORF">ABENE_16310</name>
</gene>
<dbReference type="Pfam" id="PF02518">
    <property type="entry name" value="HATPase_c"/>
    <property type="match status" value="1"/>
</dbReference>
<dbReference type="FunFam" id="3.30.565.10:FF:000016">
    <property type="entry name" value="Chemotaxis protein CheA, putative"/>
    <property type="match status" value="1"/>
</dbReference>
<feature type="domain" description="HPt" evidence="12">
    <location>
        <begin position="1"/>
        <end position="101"/>
    </location>
</feature>
<dbReference type="SUPFAM" id="SSF47384">
    <property type="entry name" value="Homodimeric domain of signal transducing histidine kinase"/>
    <property type="match status" value="1"/>
</dbReference>
<proteinExistence type="predicted"/>
<dbReference type="InterPro" id="IPR051315">
    <property type="entry name" value="Bact_Chemotaxis_CheA"/>
</dbReference>
<dbReference type="RefSeq" id="WP_018082012.1">
    <property type="nucleotide sequence ID" value="NZ_AQWM01000009.1"/>
</dbReference>
<dbReference type="PRINTS" id="PR00344">
    <property type="entry name" value="BCTRLSENSOR"/>
</dbReference>
<dbReference type="InterPro" id="IPR004358">
    <property type="entry name" value="Sig_transdc_His_kin-like_C"/>
</dbReference>
<keyword evidence="14" id="KW-1185">Reference proteome</keyword>
<feature type="domain" description="CheW-like" evidence="11">
    <location>
        <begin position="697"/>
        <end position="831"/>
    </location>
</feature>
<evidence type="ECO:0000256" key="8">
    <source>
        <dbReference type="ARBA" id="ARBA00035100"/>
    </source>
</evidence>
<keyword evidence="6" id="KW-0418">Kinase</keyword>
<feature type="modified residue" description="Phosphohistidine" evidence="9">
    <location>
        <position position="44"/>
    </location>
</feature>